<dbReference type="OrthoDB" id="291892at2"/>
<name>D4YU69_9LACO</name>
<dbReference type="InterPro" id="IPR016747">
    <property type="entry name" value="Phosphotransbutyrylase"/>
</dbReference>
<gene>
    <name evidence="3" type="ORF">HMPREF0493_1080</name>
</gene>
<dbReference type="eggNOG" id="COG5652">
    <property type="taxonomic scope" value="Bacteria"/>
</dbReference>
<evidence type="ECO:0000313" key="4">
    <source>
        <dbReference type="Proteomes" id="UP000004069"/>
    </source>
</evidence>
<evidence type="ECO:0000313" key="3">
    <source>
        <dbReference type="EMBL" id="EFG55280.1"/>
    </source>
</evidence>
<organism evidence="3 4">
    <name type="scientific">Lactobacillus amylolyticus DSM 11664</name>
    <dbReference type="NCBI Taxonomy" id="585524"/>
    <lineage>
        <taxon>Bacteria</taxon>
        <taxon>Bacillati</taxon>
        <taxon>Bacillota</taxon>
        <taxon>Bacilli</taxon>
        <taxon>Lactobacillales</taxon>
        <taxon>Lactobacillaceae</taxon>
        <taxon>Lactobacillus</taxon>
    </lineage>
</organism>
<keyword evidence="1" id="KW-1133">Transmembrane helix</keyword>
<dbReference type="AlphaFoldDB" id="D4YU69"/>
<dbReference type="Proteomes" id="UP000004069">
    <property type="component" value="Unassembled WGS sequence"/>
</dbReference>
<evidence type="ECO:0000259" key="2">
    <source>
        <dbReference type="Pfam" id="PF04892"/>
    </source>
</evidence>
<feature type="transmembrane region" description="Helical" evidence="1">
    <location>
        <begin position="113"/>
        <end position="131"/>
    </location>
</feature>
<keyword evidence="1" id="KW-0472">Membrane</keyword>
<proteinExistence type="predicted"/>
<dbReference type="STRING" id="83683.B1745_04465"/>
<dbReference type="PIRSF" id="PIRSF019083">
    <property type="entry name" value="UCP019083_VanZ"/>
    <property type="match status" value="1"/>
</dbReference>
<feature type="transmembrane region" description="Helical" evidence="1">
    <location>
        <begin position="143"/>
        <end position="165"/>
    </location>
</feature>
<sequence>MKNFKFTKTEKISLTLALLVLVVLFISSSMTYKQQEMDPAEIKRRFGFIEPVIKNWNIKYAGAWHNRVSDGGIAGFTQFFVRKLAHFCTYFLLGIFSYFGLKRVFVFKWMGPFFVWFMTIAFAAFDEYHQYLTGDRTPSVHDVMLDGAGSLCGIIILLVCLAVTMKIGKNKAINH</sequence>
<evidence type="ECO:0000256" key="1">
    <source>
        <dbReference type="SAM" id="Phobius"/>
    </source>
</evidence>
<dbReference type="NCBIfam" id="NF037970">
    <property type="entry name" value="vanZ_1"/>
    <property type="match status" value="1"/>
</dbReference>
<dbReference type="InterPro" id="IPR006976">
    <property type="entry name" value="VanZ-like"/>
</dbReference>
<reference evidence="3 4" key="1">
    <citation type="submission" date="2010-04" db="EMBL/GenBank/DDBJ databases">
        <authorList>
            <person name="Muzny D."/>
            <person name="Qin X."/>
            <person name="Deng J."/>
            <person name="Jiang H."/>
            <person name="Liu Y."/>
            <person name="Qu J."/>
            <person name="Song X.-Z."/>
            <person name="Zhang L."/>
            <person name="Thornton R."/>
            <person name="Coyle M."/>
            <person name="Francisco L."/>
            <person name="Jackson L."/>
            <person name="Javaid M."/>
            <person name="Korchina V."/>
            <person name="Kovar C."/>
            <person name="Mata R."/>
            <person name="Mathew T."/>
            <person name="Ngo R."/>
            <person name="Nguyen L."/>
            <person name="Nguyen N."/>
            <person name="Okwuonu G."/>
            <person name="Ongeri F."/>
            <person name="Pham C."/>
            <person name="Simmons D."/>
            <person name="Wilczek-Boney K."/>
            <person name="Hale W."/>
            <person name="Jakkamsetti A."/>
            <person name="Pham P."/>
            <person name="Ruth R."/>
            <person name="San Lucas F."/>
            <person name="Warren J."/>
            <person name="Zhang J."/>
            <person name="Zhao Z."/>
            <person name="Zhou C."/>
            <person name="Zhu D."/>
            <person name="Lee S."/>
            <person name="Bess C."/>
            <person name="Blankenburg K."/>
            <person name="Forbes L."/>
            <person name="Fu Q."/>
            <person name="Gubbala S."/>
            <person name="Hirani K."/>
            <person name="Jayaseelan J.C."/>
            <person name="Lara F."/>
            <person name="Munidasa M."/>
            <person name="Palculict T."/>
            <person name="Patil S."/>
            <person name="Pu L.-L."/>
            <person name="Saada N."/>
            <person name="Tang L."/>
            <person name="Weissenberger G."/>
            <person name="Zhu Y."/>
            <person name="Hemphill L."/>
            <person name="Shang Y."/>
            <person name="Youmans B."/>
            <person name="Ayvaz T."/>
            <person name="Ross M."/>
            <person name="Santibanez J."/>
            <person name="Aqrawi P."/>
            <person name="Gross S."/>
            <person name="Joshi V."/>
            <person name="Fowler G."/>
            <person name="Nazareth L."/>
            <person name="Reid J."/>
            <person name="Worley K."/>
            <person name="Petrosino J."/>
            <person name="Highlander S."/>
            <person name="Gibbs R."/>
        </authorList>
    </citation>
    <scope>NUCLEOTIDE SEQUENCE [LARGE SCALE GENOMIC DNA]</scope>
    <source>
        <strain evidence="3 4">DSM 11664</strain>
    </source>
</reference>
<accession>D4YU69</accession>
<dbReference type="Pfam" id="PF04892">
    <property type="entry name" value="VanZ"/>
    <property type="match status" value="1"/>
</dbReference>
<feature type="domain" description="VanZ-like" evidence="2">
    <location>
        <begin position="15"/>
        <end position="159"/>
    </location>
</feature>
<dbReference type="EMBL" id="ADNY01000041">
    <property type="protein sequence ID" value="EFG55280.1"/>
    <property type="molecule type" value="Genomic_DNA"/>
</dbReference>
<feature type="transmembrane region" description="Helical" evidence="1">
    <location>
        <begin position="84"/>
        <end position="101"/>
    </location>
</feature>
<protein>
    <recommendedName>
        <fullName evidence="2">VanZ-like domain-containing protein</fullName>
    </recommendedName>
</protein>
<dbReference type="RefSeq" id="WP_006352231.1">
    <property type="nucleotide sequence ID" value="NZ_ADNY01000041.1"/>
</dbReference>
<keyword evidence="1" id="KW-0812">Transmembrane</keyword>
<comment type="caution">
    <text evidence="3">The sequence shown here is derived from an EMBL/GenBank/DDBJ whole genome shotgun (WGS) entry which is preliminary data.</text>
</comment>
<dbReference type="PATRIC" id="fig|585524.9.peg.375"/>
<keyword evidence="4" id="KW-1185">Reference proteome</keyword>